<name>A0A1X0P0B6_9TRYP</name>
<keyword evidence="9 17" id="KW-0274">FAD</keyword>
<keyword evidence="11" id="KW-0560">Oxidoreductase</keyword>
<protein>
    <submittedName>
        <fullName evidence="20">Endoplasmic reticulum oxidoreductin</fullName>
    </submittedName>
</protein>
<evidence type="ECO:0000256" key="9">
    <source>
        <dbReference type="ARBA" id="ARBA00022827"/>
    </source>
</evidence>
<keyword evidence="14" id="KW-0325">Glycoprotein</keyword>
<dbReference type="GO" id="GO:0034975">
    <property type="term" value="P:protein folding in endoplasmic reticulum"/>
    <property type="evidence" value="ECO:0007669"/>
    <property type="project" value="InterPro"/>
</dbReference>
<keyword evidence="10" id="KW-0249">Electron transport</keyword>
<dbReference type="Pfam" id="PF04137">
    <property type="entry name" value="ERO1"/>
    <property type="match status" value="1"/>
</dbReference>
<dbReference type="InterPro" id="IPR007266">
    <property type="entry name" value="Ero1"/>
</dbReference>
<dbReference type="RefSeq" id="XP_028883916.1">
    <property type="nucleotide sequence ID" value="XM_029024609.1"/>
</dbReference>
<feature type="binding site" evidence="17">
    <location>
        <position position="181"/>
    </location>
    <ligand>
        <name>FAD</name>
        <dbReference type="ChEBI" id="CHEBI:57692"/>
    </ligand>
</feature>
<evidence type="ECO:0000256" key="1">
    <source>
        <dbReference type="ARBA" id="ARBA00001974"/>
    </source>
</evidence>
<dbReference type="GO" id="GO:0016972">
    <property type="term" value="F:thiol oxidase activity"/>
    <property type="evidence" value="ECO:0007669"/>
    <property type="project" value="InterPro"/>
</dbReference>
<dbReference type="PANTHER" id="PTHR12613">
    <property type="entry name" value="ERO1-RELATED"/>
    <property type="match status" value="1"/>
</dbReference>
<dbReference type="EMBL" id="NBCO01000010">
    <property type="protein sequence ID" value="ORC89850.1"/>
    <property type="molecule type" value="Genomic_DNA"/>
</dbReference>
<evidence type="ECO:0000256" key="15">
    <source>
        <dbReference type="ARBA" id="ARBA00023284"/>
    </source>
</evidence>
<keyword evidence="13 18" id="KW-1015">Disulfide bond</keyword>
<keyword evidence="7" id="KW-0732">Signal</keyword>
<evidence type="ECO:0000256" key="10">
    <source>
        <dbReference type="ARBA" id="ARBA00022982"/>
    </source>
</evidence>
<evidence type="ECO:0000256" key="16">
    <source>
        <dbReference type="PIRSR" id="PIRSR017205-1"/>
    </source>
</evidence>
<keyword evidence="8" id="KW-0256">Endoplasmic reticulum</keyword>
<dbReference type="VEuPathDB" id="TriTrypDB:TM35_000101180"/>
<dbReference type="InterPro" id="IPR037192">
    <property type="entry name" value="ERO1-like_sf"/>
</dbReference>
<proteinExistence type="inferred from homology"/>
<keyword evidence="6" id="KW-0285">Flavoprotein</keyword>
<dbReference type="SUPFAM" id="SSF110019">
    <property type="entry name" value="ERO1-like"/>
    <property type="match status" value="1"/>
</dbReference>
<evidence type="ECO:0000256" key="17">
    <source>
        <dbReference type="PIRSR" id="PIRSR017205-2"/>
    </source>
</evidence>
<feature type="active site" description="Nucleophile" evidence="16">
    <location>
        <position position="376"/>
    </location>
</feature>
<evidence type="ECO:0000313" key="21">
    <source>
        <dbReference type="Proteomes" id="UP000192257"/>
    </source>
</evidence>
<evidence type="ECO:0000256" key="19">
    <source>
        <dbReference type="SAM" id="Phobius"/>
    </source>
</evidence>
<evidence type="ECO:0000256" key="3">
    <source>
        <dbReference type="ARBA" id="ARBA00008277"/>
    </source>
</evidence>
<comment type="similarity">
    <text evidence="3">Belongs to the EROs family.</text>
</comment>
<feature type="binding site" evidence="17">
    <location>
        <position position="192"/>
    </location>
    <ligand>
        <name>FAD</name>
        <dbReference type="ChEBI" id="CHEBI:57692"/>
    </ligand>
</feature>
<keyword evidence="5" id="KW-0813">Transport</keyword>
<feature type="transmembrane region" description="Helical" evidence="19">
    <location>
        <begin position="7"/>
        <end position="25"/>
    </location>
</feature>
<accession>A0A1X0P0B6</accession>
<evidence type="ECO:0000256" key="5">
    <source>
        <dbReference type="ARBA" id="ARBA00022448"/>
    </source>
</evidence>
<dbReference type="OrthoDB" id="269384at2759"/>
<evidence type="ECO:0000256" key="2">
    <source>
        <dbReference type="ARBA" id="ARBA00004367"/>
    </source>
</evidence>
<feature type="active site" evidence="16">
    <location>
        <position position="379"/>
    </location>
</feature>
<feature type="disulfide bond" description="Redox-active" evidence="18">
    <location>
        <begin position="108"/>
        <end position="115"/>
    </location>
</feature>
<dbReference type="PANTHER" id="PTHR12613:SF0">
    <property type="entry name" value="ERO1-LIKE PROTEIN"/>
    <property type="match status" value="1"/>
</dbReference>
<dbReference type="GO" id="GO:0015035">
    <property type="term" value="F:protein-disulfide reductase activity"/>
    <property type="evidence" value="ECO:0007669"/>
    <property type="project" value="InterPro"/>
</dbReference>
<gene>
    <name evidence="20" type="ORF">TM35_000101180</name>
</gene>
<evidence type="ECO:0000256" key="11">
    <source>
        <dbReference type="ARBA" id="ARBA00023002"/>
    </source>
</evidence>
<keyword evidence="19" id="KW-1133">Transmembrane helix</keyword>
<reference evidence="20 21" key="1">
    <citation type="submission" date="2017-03" db="EMBL/GenBank/DDBJ databases">
        <title>An alternative strategy for trypanosome survival in the mammalian bloodstream revealed through genome and transcriptome analysis of the ubiquitous bovine parasite Trypanosoma (Megatrypanum) theileri.</title>
        <authorList>
            <person name="Kelly S."/>
            <person name="Ivens A."/>
            <person name="Mott A."/>
            <person name="O'Neill E."/>
            <person name="Emms D."/>
            <person name="Macleod O."/>
            <person name="Voorheis P."/>
            <person name="Matthews J."/>
            <person name="Matthews K."/>
            <person name="Carrington M."/>
        </authorList>
    </citation>
    <scope>NUCLEOTIDE SEQUENCE [LARGE SCALE GENOMIC DNA]</scope>
    <source>
        <strain evidence="20">Edinburgh</strain>
    </source>
</reference>
<sequence length="446" mass="50284">MSAKCTWFILPVFLGFLCYLLFLGGQNESDVLRDKKTVNDPLTNQASNVNHSNHPLEDSYCCCTMEEIISGTEVIASLLNNITSRPFFRYFKVNVDKPCPYWAVQLLCISEENSCQVCSCDANDVPEALKYPHDMSDPSVVESRVSYEGEKHPNMDLWGVWKDSDSEATYVDLLQNPEANTGYSGPMASRVWQAIYKENCMTEVNQEGDSTEEKECKEVQVFRKLISGLQTSITMHVAAFFHKDKEGKSPLIALGLLKNPNMSFLPNCGMYQRITKSQEYIDNLYVLYQFILRALAKAKNVFLLDLNAFNSGEGGKATDEDKELHKELQELFNEHLLCSSTFDEARFLESPMARKLIPQMNRMMLNITTLMDCVACEKCRVWGKLETMGLATAFKILMLSSGDTLKLSRGEEVSLVNFARQLAISVKSVHSLATVCKELEGAQKKS</sequence>
<comment type="subcellular location">
    <subcellularLocation>
        <location evidence="2">Endoplasmic reticulum membrane</location>
        <topology evidence="2">Peripheral membrane protein</topology>
        <orientation evidence="2">Lumenal side</orientation>
    </subcellularLocation>
</comment>
<keyword evidence="19" id="KW-0812">Transmembrane</keyword>
<comment type="caution">
    <text evidence="20">The sequence shown here is derived from an EMBL/GenBank/DDBJ whole genome shotgun (WGS) entry which is preliminary data.</text>
</comment>
<dbReference type="GO" id="GO:0071949">
    <property type="term" value="F:FAD binding"/>
    <property type="evidence" value="ECO:0007669"/>
    <property type="project" value="InterPro"/>
</dbReference>
<dbReference type="Proteomes" id="UP000192257">
    <property type="component" value="Unassembled WGS sequence"/>
</dbReference>
<evidence type="ECO:0000256" key="14">
    <source>
        <dbReference type="ARBA" id="ARBA00023180"/>
    </source>
</evidence>
<evidence type="ECO:0000256" key="7">
    <source>
        <dbReference type="ARBA" id="ARBA00022729"/>
    </source>
</evidence>
<evidence type="ECO:0000256" key="12">
    <source>
        <dbReference type="ARBA" id="ARBA00023136"/>
    </source>
</evidence>
<evidence type="ECO:0000256" key="13">
    <source>
        <dbReference type="ARBA" id="ARBA00023157"/>
    </source>
</evidence>
<comment type="cofactor">
    <cofactor evidence="1 17">
        <name>FAD</name>
        <dbReference type="ChEBI" id="CHEBI:57692"/>
    </cofactor>
</comment>
<evidence type="ECO:0000256" key="8">
    <source>
        <dbReference type="ARBA" id="ARBA00022824"/>
    </source>
</evidence>
<evidence type="ECO:0000256" key="6">
    <source>
        <dbReference type="ARBA" id="ARBA00022630"/>
    </source>
</evidence>
<keyword evidence="21" id="KW-1185">Reference proteome</keyword>
<dbReference type="AlphaFoldDB" id="A0A1X0P0B6"/>
<keyword evidence="12 19" id="KW-0472">Membrane</keyword>
<feature type="disulfide bond" description="Redox-active" evidence="18">
    <location>
        <begin position="376"/>
        <end position="379"/>
    </location>
</feature>
<dbReference type="PIRSF" id="PIRSF017205">
    <property type="entry name" value="ERO1"/>
    <property type="match status" value="1"/>
</dbReference>
<evidence type="ECO:0000256" key="18">
    <source>
        <dbReference type="PIRSR" id="PIRSR017205-3"/>
    </source>
</evidence>
<keyword evidence="15" id="KW-0676">Redox-active center</keyword>
<organism evidence="20 21">
    <name type="scientific">Trypanosoma theileri</name>
    <dbReference type="NCBI Taxonomy" id="67003"/>
    <lineage>
        <taxon>Eukaryota</taxon>
        <taxon>Discoba</taxon>
        <taxon>Euglenozoa</taxon>
        <taxon>Kinetoplastea</taxon>
        <taxon>Metakinetoplastina</taxon>
        <taxon>Trypanosomatida</taxon>
        <taxon>Trypanosomatidae</taxon>
        <taxon>Trypanosoma</taxon>
    </lineage>
</organism>
<dbReference type="GeneID" id="39984389"/>
<comment type="subunit">
    <text evidence="4">May function both as a monomer and a homodimer.</text>
</comment>
<feature type="binding site" evidence="17">
    <location>
        <position position="227"/>
    </location>
    <ligand>
        <name>FAD</name>
        <dbReference type="ChEBI" id="CHEBI:57692"/>
    </ligand>
</feature>
<dbReference type="GO" id="GO:0005789">
    <property type="term" value="C:endoplasmic reticulum membrane"/>
    <property type="evidence" value="ECO:0007669"/>
    <property type="project" value="UniProtKB-SubCell"/>
</dbReference>
<evidence type="ECO:0000256" key="4">
    <source>
        <dbReference type="ARBA" id="ARBA00011802"/>
    </source>
</evidence>
<dbReference type="STRING" id="67003.A0A1X0P0B6"/>
<evidence type="ECO:0000313" key="20">
    <source>
        <dbReference type="EMBL" id="ORC89850.1"/>
    </source>
</evidence>